<evidence type="ECO:0000313" key="3">
    <source>
        <dbReference type="EMBL" id="GFH46593.1"/>
    </source>
</evidence>
<feature type="compositionally biased region" description="Polar residues" evidence="2">
    <location>
        <begin position="489"/>
        <end position="510"/>
    </location>
</feature>
<dbReference type="Pfam" id="PF02493">
    <property type="entry name" value="MORN"/>
    <property type="match status" value="4"/>
</dbReference>
<organism evidence="3 4">
    <name type="scientific">Chaetoceros tenuissimus</name>
    <dbReference type="NCBI Taxonomy" id="426638"/>
    <lineage>
        <taxon>Eukaryota</taxon>
        <taxon>Sar</taxon>
        <taxon>Stramenopiles</taxon>
        <taxon>Ochrophyta</taxon>
        <taxon>Bacillariophyta</taxon>
        <taxon>Coscinodiscophyceae</taxon>
        <taxon>Chaetocerotophycidae</taxon>
        <taxon>Chaetocerotales</taxon>
        <taxon>Chaetocerotaceae</taxon>
        <taxon>Chaetoceros</taxon>
    </lineage>
</organism>
<sequence>MESTFKEIDALGNVYKGDVLHGKRHGKGMLLYADTGDVYQGDFEHGEPHGSGKYIKKEMMDGNRDGVYEGLWAHGKLTAVKKGKARMVSDNGDIYEGGFNHWKRHGRGKLIQYNGAIYKGMWKDGQRCGKGVQSYPDGYVFKGTFKDDKPVKDGTEREEFSVIFGSDQESIDLNPIRSRDLEQKVTKGLQRNDKKSMRSTSRGRSSRAQIFDSRDEGNDYSRSQSRTRSQSRPREPSRANSRPRTSNNIPRPPSNRMQNENMRSESRKSRMSGSHEQQQPKTETPYDNLLFGESTGEIPRTISFQSRNKNDITFSDDSGVVGVEHQIAPAAPSQMKKKNSFGFFSRGSKSKVGSEAGSRQSRTTFVSKLDAGMDPAEAKLMHLRQLKNGQCLQKFAGNTMDRQISRQRSRQKKGDEDTGSKKSGFSFFRRDRSSSRSRRGSKQAPSEDLFIQESEKNTPSMFTFNNDPNPNPAIDLEEASGLTPPQFYQKKSSTSMNTRSNSPHPSTRNMQMPPRHDSRKGVSHQGRSSNRSNQSPMIPRSQSRSSRASSSRRNRSNSAPRQRDSSRSGSQRSTSRHDSLEKQYNDYNSYVESLHSKRSQHSDMHQVKSVSNKGSSATLAMLALNKSSSDDSDYFVK</sequence>
<dbReference type="SMART" id="SM00698">
    <property type="entry name" value="MORN"/>
    <property type="match status" value="4"/>
</dbReference>
<gene>
    <name evidence="3" type="ORF">CTEN210_03067</name>
</gene>
<name>A0AAD3H1F0_9STRA</name>
<dbReference type="AlphaFoldDB" id="A0AAD3H1F0"/>
<keyword evidence="1" id="KW-0677">Repeat</keyword>
<feature type="compositionally biased region" description="Polar residues" evidence="2">
    <location>
        <begin position="525"/>
        <end position="536"/>
    </location>
</feature>
<feature type="compositionally biased region" description="Basic and acidic residues" evidence="2">
    <location>
        <begin position="575"/>
        <end position="584"/>
    </location>
</feature>
<evidence type="ECO:0000256" key="2">
    <source>
        <dbReference type="SAM" id="MobiDB-lite"/>
    </source>
</evidence>
<accession>A0AAD3H1F0</accession>
<dbReference type="PANTHER" id="PTHR43215">
    <property type="entry name" value="RADIAL SPOKE HEAD 1 HOMOLOG"/>
    <property type="match status" value="1"/>
</dbReference>
<dbReference type="EMBL" id="BLLK01000022">
    <property type="protein sequence ID" value="GFH46593.1"/>
    <property type="molecule type" value="Genomic_DNA"/>
</dbReference>
<dbReference type="PANTHER" id="PTHR43215:SF14">
    <property type="entry name" value="RADIAL SPOKE HEAD 1 HOMOLOG"/>
    <property type="match status" value="1"/>
</dbReference>
<evidence type="ECO:0000256" key="1">
    <source>
        <dbReference type="ARBA" id="ARBA00022737"/>
    </source>
</evidence>
<evidence type="ECO:0000313" key="4">
    <source>
        <dbReference type="Proteomes" id="UP001054902"/>
    </source>
</evidence>
<feature type="compositionally biased region" description="Low complexity" evidence="2">
    <location>
        <begin position="539"/>
        <end position="549"/>
    </location>
</feature>
<comment type="caution">
    <text evidence="3">The sequence shown here is derived from an EMBL/GenBank/DDBJ whole genome shotgun (WGS) entry which is preliminary data.</text>
</comment>
<keyword evidence="4" id="KW-1185">Reference proteome</keyword>
<reference evidence="3 4" key="1">
    <citation type="journal article" date="2021" name="Sci. Rep.">
        <title>The genome of the diatom Chaetoceros tenuissimus carries an ancient integrated fragment of an extant virus.</title>
        <authorList>
            <person name="Hongo Y."/>
            <person name="Kimura K."/>
            <person name="Takaki Y."/>
            <person name="Yoshida Y."/>
            <person name="Baba S."/>
            <person name="Kobayashi G."/>
            <person name="Nagasaki K."/>
            <person name="Hano T."/>
            <person name="Tomaru Y."/>
        </authorList>
    </citation>
    <scope>NUCLEOTIDE SEQUENCE [LARGE SCALE GENOMIC DNA]</scope>
    <source>
        <strain evidence="3 4">NIES-3715</strain>
    </source>
</reference>
<dbReference type="SUPFAM" id="SSF82185">
    <property type="entry name" value="Histone H3 K4-specific methyltransferase SET7/9 N-terminal domain"/>
    <property type="match status" value="1"/>
</dbReference>
<feature type="region of interest" description="Disordered" evidence="2">
    <location>
        <begin position="397"/>
        <end position="614"/>
    </location>
</feature>
<feature type="compositionally biased region" description="Low complexity" evidence="2">
    <location>
        <begin position="221"/>
        <end position="230"/>
    </location>
</feature>
<feature type="compositionally biased region" description="Low complexity" evidence="2">
    <location>
        <begin position="198"/>
        <end position="207"/>
    </location>
</feature>
<feature type="compositionally biased region" description="Polar residues" evidence="2">
    <location>
        <begin position="271"/>
        <end position="282"/>
    </location>
</feature>
<dbReference type="InterPro" id="IPR003409">
    <property type="entry name" value="MORN"/>
</dbReference>
<feature type="compositionally biased region" description="Basic and acidic residues" evidence="2">
    <location>
        <begin position="177"/>
        <end position="196"/>
    </location>
</feature>
<dbReference type="Gene3D" id="2.20.110.10">
    <property type="entry name" value="Histone H3 K4-specific methyltransferase SET7/9 N-terminal domain"/>
    <property type="match status" value="2"/>
</dbReference>
<feature type="compositionally biased region" description="Polar residues" evidence="2">
    <location>
        <begin position="457"/>
        <end position="468"/>
    </location>
</feature>
<feature type="compositionally biased region" description="Polar residues" evidence="2">
    <location>
        <begin position="239"/>
        <end position="261"/>
    </location>
</feature>
<proteinExistence type="predicted"/>
<protein>
    <submittedName>
        <fullName evidence="3">2-isopropylmalate synthase</fullName>
    </submittedName>
</protein>
<feature type="region of interest" description="Disordered" evidence="2">
    <location>
        <begin position="174"/>
        <end position="304"/>
    </location>
</feature>
<dbReference type="Proteomes" id="UP001054902">
    <property type="component" value="Unassembled WGS sequence"/>
</dbReference>